<organism evidence="9 10">
    <name type="scientific">Cordylochernes scorpioides</name>
    <dbReference type="NCBI Taxonomy" id="51811"/>
    <lineage>
        <taxon>Eukaryota</taxon>
        <taxon>Metazoa</taxon>
        <taxon>Ecdysozoa</taxon>
        <taxon>Arthropoda</taxon>
        <taxon>Chelicerata</taxon>
        <taxon>Arachnida</taxon>
        <taxon>Pseudoscorpiones</taxon>
        <taxon>Cheliferoidea</taxon>
        <taxon>Chernetidae</taxon>
        <taxon>Cordylochernes</taxon>
    </lineage>
</organism>
<dbReference type="Proteomes" id="UP001235939">
    <property type="component" value="Chromosome 01"/>
</dbReference>
<dbReference type="SUPFAM" id="SSF82866">
    <property type="entry name" value="Multidrug efflux transporter AcrB transmembrane domain"/>
    <property type="match status" value="1"/>
</dbReference>
<dbReference type="InterPro" id="IPR051697">
    <property type="entry name" value="Patched_domain-protein"/>
</dbReference>
<evidence type="ECO:0000256" key="5">
    <source>
        <dbReference type="ARBA" id="ARBA00023136"/>
    </source>
</evidence>
<name>A0ABY6JXV1_9ARAC</name>
<reference evidence="9 10" key="1">
    <citation type="submission" date="2022-01" db="EMBL/GenBank/DDBJ databases">
        <title>A chromosomal length assembly of Cordylochernes scorpioides.</title>
        <authorList>
            <person name="Zeh D."/>
            <person name="Zeh J."/>
        </authorList>
    </citation>
    <scope>NUCLEOTIDE SEQUENCE [LARGE SCALE GENOMIC DNA]</scope>
    <source>
        <strain evidence="9">IN4F17</strain>
        <tissue evidence="9">Whole Body</tissue>
    </source>
</reference>
<feature type="transmembrane region" description="Helical" evidence="7">
    <location>
        <begin position="422"/>
        <end position="442"/>
    </location>
</feature>
<evidence type="ECO:0000256" key="4">
    <source>
        <dbReference type="ARBA" id="ARBA00022989"/>
    </source>
</evidence>
<evidence type="ECO:0000259" key="8">
    <source>
        <dbReference type="PROSITE" id="PS50156"/>
    </source>
</evidence>
<dbReference type="PROSITE" id="PS50156">
    <property type="entry name" value="SSD"/>
    <property type="match status" value="1"/>
</dbReference>
<proteinExistence type="inferred from homology"/>
<evidence type="ECO:0000256" key="3">
    <source>
        <dbReference type="ARBA" id="ARBA00022692"/>
    </source>
</evidence>
<evidence type="ECO:0000256" key="6">
    <source>
        <dbReference type="ARBA" id="ARBA00023180"/>
    </source>
</evidence>
<evidence type="ECO:0000313" key="9">
    <source>
        <dbReference type="EMBL" id="UYV60849.1"/>
    </source>
</evidence>
<dbReference type="InterPro" id="IPR003392">
    <property type="entry name" value="PTHD_SSD"/>
</dbReference>
<accession>A0ABY6JXV1</accession>
<dbReference type="PANTHER" id="PTHR10796">
    <property type="entry name" value="PATCHED-RELATED"/>
    <property type="match status" value="1"/>
</dbReference>
<dbReference type="Pfam" id="PF02460">
    <property type="entry name" value="Patched"/>
    <property type="match status" value="2"/>
</dbReference>
<keyword evidence="5 7" id="KW-0472">Membrane</keyword>
<keyword evidence="3 7" id="KW-0812">Transmembrane</keyword>
<feature type="transmembrane region" description="Helical" evidence="7">
    <location>
        <begin position="454"/>
        <end position="477"/>
    </location>
</feature>
<dbReference type="InterPro" id="IPR000731">
    <property type="entry name" value="SSD"/>
</dbReference>
<sequence length="520" mass="59150">MKLNCIEAFLQRIFTKLAHATANHPKIFIAVPVAVALLCLPGAYFVSVVTNIEYQFAPTNGRTILERERAEKAFHMNYSHDFLPTRQLELKDYGRILIFSIDESNVLRSDIFDEIVKIDQEVKSISIQYDEKEWKYEDICARLHDTCYESEVLKLKDSIPDIERGIYRLGYPLTMETRSIKFQMHGVSLGGVTVDDNNHIKEAKGASLEYFLDSDRFPNQNEKWEKEFLKFAEDYQSENVKIYRFTSRSMEDEFGQDTFSSFVYFIVTVLVMLGFSMVTSMTSDCVRSKPWFGILGCTSSTLAVGAVFGLLLYFRTPFVLINLVIPFLMLARNYKEKRSNGRSNGRRLQPCCLPPIFITLIRIINCCVSLMAHQCHSDEKEGHLAQSPGIGLDDTFVLMAAWRLTDPGLEVERRLEQTYHHAGFSVTITSLTNLLAFLLGIASPYRATRLLCCYAALSVFTAFIFQLTFFGGFLVLLGRAEAANRHGLTLRTVKPLSLAGLYPTLNMAHPFVSVRHIIVI</sequence>
<feature type="transmembrane region" description="Helical" evidence="7">
    <location>
        <begin position="27"/>
        <end position="46"/>
    </location>
</feature>
<evidence type="ECO:0000256" key="7">
    <source>
        <dbReference type="SAM" id="Phobius"/>
    </source>
</evidence>
<gene>
    <name evidence="9" type="ORF">LAZ67_1002602</name>
</gene>
<feature type="domain" description="SSD" evidence="8">
    <location>
        <begin position="261"/>
        <end position="476"/>
    </location>
</feature>
<keyword evidence="6" id="KW-0325">Glycoprotein</keyword>
<keyword evidence="4 7" id="KW-1133">Transmembrane helix</keyword>
<feature type="transmembrane region" description="Helical" evidence="7">
    <location>
        <begin position="291"/>
        <end position="312"/>
    </location>
</feature>
<evidence type="ECO:0000256" key="1">
    <source>
        <dbReference type="ARBA" id="ARBA00004141"/>
    </source>
</evidence>
<dbReference type="Gene3D" id="1.20.1640.10">
    <property type="entry name" value="Multidrug efflux transporter AcrB transmembrane domain"/>
    <property type="match status" value="1"/>
</dbReference>
<comment type="subcellular location">
    <subcellularLocation>
        <location evidence="1">Membrane</location>
        <topology evidence="1">Multi-pass membrane protein</topology>
    </subcellularLocation>
</comment>
<feature type="transmembrane region" description="Helical" evidence="7">
    <location>
        <begin position="259"/>
        <end position="279"/>
    </location>
</feature>
<comment type="similarity">
    <text evidence="2">Belongs to the patched family.</text>
</comment>
<dbReference type="EMBL" id="CP092863">
    <property type="protein sequence ID" value="UYV60849.1"/>
    <property type="molecule type" value="Genomic_DNA"/>
</dbReference>
<evidence type="ECO:0000256" key="2">
    <source>
        <dbReference type="ARBA" id="ARBA00005585"/>
    </source>
</evidence>
<evidence type="ECO:0000313" key="10">
    <source>
        <dbReference type="Proteomes" id="UP001235939"/>
    </source>
</evidence>
<keyword evidence="10" id="KW-1185">Reference proteome</keyword>
<protein>
    <submittedName>
        <fullName evidence="9">Daf-6</fullName>
    </submittedName>
</protein>
<dbReference type="PANTHER" id="PTHR10796:SF92">
    <property type="entry name" value="PATCHED-RELATED, ISOFORM A"/>
    <property type="match status" value="1"/>
</dbReference>